<dbReference type="Proteomes" id="UP000249748">
    <property type="component" value="Unassembled WGS sequence"/>
</dbReference>
<organism evidence="1 2">
    <name type="scientific">Aspergillus costaricaensis CBS 115574</name>
    <dbReference type="NCBI Taxonomy" id="1448317"/>
    <lineage>
        <taxon>Eukaryota</taxon>
        <taxon>Fungi</taxon>
        <taxon>Dikarya</taxon>
        <taxon>Ascomycota</taxon>
        <taxon>Pezizomycotina</taxon>
        <taxon>Eurotiomycetes</taxon>
        <taxon>Eurotiomycetidae</taxon>
        <taxon>Eurotiales</taxon>
        <taxon>Aspergillaceae</taxon>
        <taxon>Aspergillus</taxon>
        <taxon>Aspergillus subgen. Circumdati</taxon>
    </lineage>
</organism>
<name>A0ACD1I4A4_9EURO</name>
<keyword evidence="2" id="KW-1185">Reference proteome</keyword>
<evidence type="ECO:0000313" key="1">
    <source>
        <dbReference type="EMBL" id="RAK85144.1"/>
    </source>
</evidence>
<proteinExistence type="predicted"/>
<reference evidence="1" key="1">
    <citation type="submission" date="2018-02" db="EMBL/GenBank/DDBJ databases">
        <title>The genomes of Aspergillus section Nigri reveals drivers in fungal speciation.</title>
        <authorList>
            <consortium name="DOE Joint Genome Institute"/>
            <person name="Vesth T.C."/>
            <person name="Nybo J."/>
            <person name="Theobald S."/>
            <person name="Brandl J."/>
            <person name="Frisvad J.C."/>
            <person name="Nielsen K.F."/>
            <person name="Lyhne E.K."/>
            <person name="Kogle M.E."/>
            <person name="Kuo A."/>
            <person name="Riley R."/>
            <person name="Clum A."/>
            <person name="Nolan M."/>
            <person name="Lipzen A."/>
            <person name="Salamov A."/>
            <person name="Henrissat B."/>
            <person name="Wiebenga A."/>
            <person name="De vries R.P."/>
            <person name="Grigoriev I.V."/>
            <person name="Mortensen U.H."/>
            <person name="Andersen M.R."/>
            <person name="Baker S.E."/>
        </authorList>
    </citation>
    <scope>NUCLEOTIDE SEQUENCE</scope>
    <source>
        <strain evidence="1">CBS 115574</strain>
    </source>
</reference>
<gene>
    <name evidence="1" type="ORF">BO79DRAFT_49252</name>
</gene>
<accession>A0ACD1I4A4</accession>
<dbReference type="EMBL" id="KZ824568">
    <property type="protein sequence ID" value="RAK85144.1"/>
    <property type="molecule type" value="Genomic_DNA"/>
</dbReference>
<sequence>MIPNCLDRTFVAVPFSFFPFCSIASILFPCKYLLLVTSGLLLCLSCVRPKGRFCLLGTQKSFQTMYILYLLRATKIFTPVTSYITS</sequence>
<protein>
    <submittedName>
        <fullName evidence="1">Uncharacterized protein</fullName>
    </submittedName>
</protein>
<evidence type="ECO:0000313" key="2">
    <source>
        <dbReference type="Proteomes" id="UP000249748"/>
    </source>
</evidence>